<reference evidence="2" key="1">
    <citation type="submission" date="2021-01" db="EMBL/GenBank/DDBJ databases">
        <authorList>
            <consortium name="Genoscope - CEA"/>
            <person name="William W."/>
        </authorList>
    </citation>
    <scope>NUCLEOTIDE SEQUENCE</scope>
</reference>
<evidence type="ECO:0000313" key="2">
    <source>
        <dbReference type="EMBL" id="CAD8146511.1"/>
    </source>
</evidence>
<dbReference type="OrthoDB" id="287623at2759"/>
<dbReference type="Proteomes" id="UP000689195">
    <property type="component" value="Unassembled WGS sequence"/>
</dbReference>
<protein>
    <submittedName>
        <fullName evidence="2">Uncharacterized protein</fullName>
    </submittedName>
</protein>
<sequence>MQPYYDKDTDDEFSDNTSLEGMNYRPQTAPPSPITELEEFKRQREFYILEKAQHYQNQLIQRDLHKYDLDNPEGQRSCKKYLKTLEEICIVFIYFKYSFQIYQVKTLSREYRNSFSKAYKILYKEDRLCYLTEILDSAQEGLFKKIFIGFPYLWVNSEKFVFSSDVLNKGSKLIELFYKVQHFIRLSYSKTLKESPDFSTKYQQLLLTINKYYQEN</sequence>
<gene>
    <name evidence="2" type="ORF">PPENT_87.1.T0150382</name>
</gene>
<dbReference type="EMBL" id="CAJJDO010000015">
    <property type="protein sequence ID" value="CAD8146511.1"/>
    <property type="molecule type" value="Genomic_DNA"/>
</dbReference>
<evidence type="ECO:0000256" key="1">
    <source>
        <dbReference type="SAM" id="MobiDB-lite"/>
    </source>
</evidence>
<accession>A0A8S1SY46</accession>
<name>A0A8S1SY46_9CILI</name>
<comment type="caution">
    <text evidence="2">The sequence shown here is derived from an EMBL/GenBank/DDBJ whole genome shotgun (WGS) entry which is preliminary data.</text>
</comment>
<organism evidence="2 3">
    <name type="scientific">Paramecium pentaurelia</name>
    <dbReference type="NCBI Taxonomy" id="43138"/>
    <lineage>
        <taxon>Eukaryota</taxon>
        <taxon>Sar</taxon>
        <taxon>Alveolata</taxon>
        <taxon>Ciliophora</taxon>
        <taxon>Intramacronucleata</taxon>
        <taxon>Oligohymenophorea</taxon>
        <taxon>Peniculida</taxon>
        <taxon>Parameciidae</taxon>
        <taxon>Paramecium</taxon>
    </lineage>
</organism>
<keyword evidence="3" id="KW-1185">Reference proteome</keyword>
<proteinExistence type="predicted"/>
<evidence type="ECO:0000313" key="3">
    <source>
        <dbReference type="Proteomes" id="UP000689195"/>
    </source>
</evidence>
<feature type="region of interest" description="Disordered" evidence="1">
    <location>
        <begin position="1"/>
        <end position="33"/>
    </location>
</feature>
<dbReference type="AlphaFoldDB" id="A0A8S1SY46"/>